<proteinExistence type="predicted"/>
<dbReference type="EMBL" id="GBRH01273612">
    <property type="protein sequence ID" value="JAD24283.1"/>
    <property type="molecule type" value="Transcribed_RNA"/>
</dbReference>
<sequence>MGVDGVDVVRLSVCEVMCCVLLHPPLI</sequence>
<reference evidence="1" key="2">
    <citation type="journal article" date="2015" name="Data Brief">
        <title>Shoot transcriptome of the giant reed, Arundo donax.</title>
        <authorList>
            <person name="Barrero R.A."/>
            <person name="Guerrero F.D."/>
            <person name="Moolhuijzen P."/>
            <person name="Goolsby J.A."/>
            <person name="Tidwell J."/>
            <person name="Bellgard S.E."/>
            <person name="Bellgard M.I."/>
        </authorList>
    </citation>
    <scope>NUCLEOTIDE SEQUENCE</scope>
    <source>
        <tissue evidence="1">Shoot tissue taken approximately 20 cm above the soil surface</tissue>
    </source>
</reference>
<accession>A0A0A8YF53</accession>
<evidence type="ECO:0000313" key="1">
    <source>
        <dbReference type="EMBL" id="JAD24283.1"/>
    </source>
</evidence>
<organism evidence="1">
    <name type="scientific">Arundo donax</name>
    <name type="common">Giant reed</name>
    <name type="synonym">Donax arundinaceus</name>
    <dbReference type="NCBI Taxonomy" id="35708"/>
    <lineage>
        <taxon>Eukaryota</taxon>
        <taxon>Viridiplantae</taxon>
        <taxon>Streptophyta</taxon>
        <taxon>Embryophyta</taxon>
        <taxon>Tracheophyta</taxon>
        <taxon>Spermatophyta</taxon>
        <taxon>Magnoliopsida</taxon>
        <taxon>Liliopsida</taxon>
        <taxon>Poales</taxon>
        <taxon>Poaceae</taxon>
        <taxon>PACMAD clade</taxon>
        <taxon>Arundinoideae</taxon>
        <taxon>Arundineae</taxon>
        <taxon>Arundo</taxon>
    </lineage>
</organism>
<reference evidence="1" key="1">
    <citation type="submission" date="2014-09" db="EMBL/GenBank/DDBJ databases">
        <authorList>
            <person name="Magalhaes I.L.F."/>
            <person name="Oliveira U."/>
            <person name="Santos F.R."/>
            <person name="Vidigal T.H.D.A."/>
            <person name="Brescovit A.D."/>
            <person name="Santos A.J."/>
        </authorList>
    </citation>
    <scope>NUCLEOTIDE SEQUENCE</scope>
    <source>
        <tissue evidence="1">Shoot tissue taken approximately 20 cm above the soil surface</tissue>
    </source>
</reference>
<protein>
    <submittedName>
        <fullName evidence="1">Uncharacterized protein</fullName>
    </submittedName>
</protein>
<name>A0A0A8YF53_ARUDO</name>
<dbReference type="AlphaFoldDB" id="A0A0A8YF53"/>